<dbReference type="AlphaFoldDB" id="A0A7X6I461"/>
<evidence type="ECO:0000313" key="1">
    <source>
        <dbReference type="EMBL" id="NKC68965.1"/>
    </source>
</evidence>
<dbReference type="EMBL" id="JAAVMB010000017">
    <property type="protein sequence ID" value="NKC68965.1"/>
    <property type="molecule type" value="Genomic_DNA"/>
</dbReference>
<comment type="caution">
    <text evidence="1">The sequence shown here is derived from an EMBL/GenBank/DDBJ whole genome shotgun (WGS) entry which is preliminary data.</text>
</comment>
<sequence>MTITNYQAYLDMREKLRKFEVNVSDEFKKGVVNRVYPHKCFDKSFDYIKQNGELPGVKYVEGVHTSLLLDHAWIEIDDCIVFEGTFQRFYDKESFYRERKLVKLVEFGASETWHYLFREQQGLGKPEFDKAKQELLNHRRDENVQG</sequence>
<proteinExistence type="predicted"/>
<accession>A0A7X6I461</accession>
<gene>
    <name evidence="1" type="ORF">HED35_12785</name>
</gene>
<name>A0A7X6I461_9ENTE</name>
<dbReference type="Proteomes" id="UP000521358">
    <property type="component" value="Unassembled WGS sequence"/>
</dbReference>
<evidence type="ECO:0000313" key="2">
    <source>
        <dbReference type="Proteomes" id="UP000521358"/>
    </source>
</evidence>
<organism evidence="1 2">
    <name type="scientific">Vagococcus fluvialis</name>
    <dbReference type="NCBI Taxonomy" id="2738"/>
    <lineage>
        <taxon>Bacteria</taxon>
        <taxon>Bacillati</taxon>
        <taxon>Bacillota</taxon>
        <taxon>Bacilli</taxon>
        <taxon>Lactobacillales</taxon>
        <taxon>Enterococcaceae</taxon>
        <taxon>Vagococcus</taxon>
    </lineage>
</organism>
<dbReference type="RefSeq" id="WP_167808019.1">
    <property type="nucleotide sequence ID" value="NZ_JAAVMB010000017.1"/>
</dbReference>
<reference evidence="1 2" key="1">
    <citation type="submission" date="2020-03" db="EMBL/GenBank/DDBJ databases">
        <title>Bacterial samples isolated from urine from healthy bovine heifers (Gyr breed).</title>
        <authorList>
            <person name="Giannattasio-Ferraz S."/>
            <person name="Maskeri L."/>
            <person name="Penido A."/>
            <person name="Barbosa-Stancioli E.F."/>
            <person name="Putonti C."/>
        </authorList>
    </citation>
    <scope>NUCLEOTIDE SEQUENCE [LARGE SCALE GENOMIC DNA]</scope>
    <source>
        <strain evidence="1 2">UFMG-H7</strain>
    </source>
</reference>
<protein>
    <submittedName>
        <fullName evidence="1">Uncharacterized protein</fullName>
    </submittedName>
</protein>